<gene>
    <name evidence="9" type="ORF">EUBIFOR_00297</name>
</gene>
<dbReference type="InterPro" id="IPR036291">
    <property type="entry name" value="NAD(P)-bd_dom_sf"/>
</dbReference>
<evidence type="ECO:0000256" key="3">
    <source>
        <dbReference type="ARBA" id="ARBA00022723"/>
    </source>
</evidence>
<dbReference type="SUPFAM" id="SSF50129">
    <property type="entry name" value="GroES-like"/>
    <property type="match status" value="1"/>
</dbReference>
<accession>B7C7Z5</accession>
<name>B7C7Z5_9FIRM</name>
<comment type="cofactor">
    <cofactor evidence="1">
        <name>Zn(2+)</name>
        <dbReference type="ChEBI" id="CHEBI:29105"/>
    </cofactor>
</comment>
<dbReference type="Pfam" id="PF00107">
    <property type="entry name" value="ADH_zinc_N"/>
    <property type="match status" value="1"/>
</dbReference>
<dbReference type="SUPFAM" id="SSF51735">
    <property type="entry name" value="NAD(P)-binding Rossmann-fold domains"/>
    <property type="match status" value="1"/>
</dbReference>
<evidence type="ECO:0000259" key="8">
    <source>
        <dbReference type="Pfam" id="PF08240"/>
    </source>
</evidence>
<dbReference type="EMBL" id="ABYT01000023">
    <property type="protein sequence ID" value="EEC91114.1"/>
    <property type="molecule type" value="Genomic_DNA"/>
</dbReference>
<organism evidence="9 10">
    <name type="scientific">Holdemanella biformis DSM 3989</name>
    <dbReference type="NCBI Taxonomy" id="518637"/>
    <lineage>
        <taxon>Bacteria</taxon>
        <taxon>Bacillati</taxon>
        <taxon>Bacillota</taxon>
        <taxon>Erysipelotrichia</taxon>
        <taxon>Erysipelotrichales</taxon>
        <taxon>Erysipelotrichaceae</taxon>
        <taxon>Holdemanella</taxon>
    </lineage>
</organism>
<evidence type="ECO:0000256" key="6">
    <source>
        <dbReference type="SAM" id="Phobius"/>
    </source>
</evidence>
<keyword evidence="6" id="KW-0812">Transmembrane</keyword>
<dbReference type="InterPro" id="IPR013149">
    <property type="entry name" value="ADH-like_C"/>
</dbReference>
<dbReference type="STRING" id="518637.EUBIFOR_00297"/>
<dbReference type="PANTHER" id="PTHR43161:SF23">
    <property type="entry name" value="(R,R)-BUTANEDIOL DEHYDROGENASE-RELATED"/>
    <property type="match status" value="1"/>
</dbReference>
<keyword evidence="3" id="KW-0479">Metal-binding</keyword>
<dbReference type="Pfam" id="PF08240">
    <property type="entry name" value="ADH_N"/>
    <property type="match status" value="1"/>
</dbReference>
<dbReference type="GO" id="GO:0046872">
    <property type="term" value="F:metal ion binding"/>
    <property type="evidence" value="ECO:0007669"/>
    <property type="project" value="UniProtKB-KW"/>
</dbReference>
<dbReference type="OrthoDB" id="9769198at2"/>
<dbReference type="PANTHER" id="PTHR43161">
    <property type="entry name" value="SORBITOL DEHYDROGENASE"/>
    <property type="match status" value="1"/>
</dbReference>
<dbReference type="Gene3D" id="3.40.50.720">
    <property type="entry name" value="NAD(P)-binding Rossmann-like Domain"/>
    <property type="match status" value="1"/>
</dbReference>
<evidence type="ECO:0000313" key="10">
    <source>
        <dbReference type="Proteomes" id="UP000004315"/>
    </source>
</evidence>
<evidence type="ECO:0000259" key="7">
    <source>
        <dbReference type="Pfam" id="PF00107"/>
    </source>
</evidence>
<keyword evidence="6" id="KW-1133">Transmembrane helix</keyword>
<dbReference type="eggNOG" id="COG1063">
    <property type="taxonomic scope" value="Bacteria"/>
</dbReference>
<dbReference type="AlphaFoldDB" id="B7C7Z5"/>
<protein>
    <submittedName>
        <fullName evidence="9">Putative chlorophyll synthesis pathway protein BchC</fullName>
    </submittedName>
</protein>
<dbReference type="InterPro" id="IPR011032">
    <property type="entry name" value="GroES-like_sf"/>
</dbReference>
<comment type="similarity">
    <text evidence="2">Belongs to the zinc-containing alcohol dehydrogenase family.</text>
</comment>
<sequence>MKSAIYLGKKKIEIKETPLPCLSDNDVLVKNIYSSICGTDVAVYQYGEHTGHRISVGEEFGHETISKIVAVGKDNTEFTIGERVYPYPLFATGDTKRAGTIGGFSEYIKIPNAKRNYSLYSVPEEIPDRVACLIEPFTVGCRAARRGQPKKHENFVVFGCGTIGLASAIALKYFGIEKVMICDISDFRLSIAQELGFETCNTRSIPFQDKACSYFGTAHSLKGKVADIDGFIDASGAEEILDLFMEQGKIDSRFIMVAVNNKVHDIDLLHLTYSQKSVIGSGGYMPEDVFDVLNIMKSGKWDIEKLITHEFPLEEIEKAIQTASNTEIALNVIIKI</sequence>
<proteinExistence type="inferred from homology"/>
<dbReference type="GO" id="GO:0016491">
    <property type="term" value="F:oxidoreductase activity"/>
    <property type="evidence" value="ECO:0007669"/>
    <property type="project" value="UniProtKB-KW"/>
</dbReference>
<dbReference type="Gene3D" id="3.90.180.10">
    <property type="entry name" value="Medium-chain alcohol dehydrogenases, catalytic domain"/>
    <property type="match status" value="1"/>
</dbReference>
<evidence type="ECO:0000256" key="5">
    <source>
        <dbReference type="ARBA" id="ARBA00023002"/>
    </source>
</evidence>
<dbReference type="RefSeq" id="WP_003864109.1">
    <property type="nucleotide sequence ID" value="NZ_DS996840.1"/>
</dbReference>
<evidence type="ECO:0000256" key="4">
    <source>
        <dbReference type="ARBA" id="ARBA00022833"/>
    </source>
</evidence>
<feature type="transmembrane region" description="Helical" evidence="6">
    <location>
        <begin position="155"/>
        <end position="175"/>
    </location>
</feature>
<reference evidence="9 10" key="1">
    <citation type="submission" date="2008-10" db="EMBL/GenBank/DDBJ databases">
        <authorList>
            <person name="Fulton L."/>
            <person name="Clifton S."/>
            <person name="Fulton B."/>
            <person name="Xu J."/>
            <person name="Minx P."/>
            <person name="Pepin K.H."/>
            <person name="Johnson M."/>
            <person name="Bhonagiri V."/>
            <person name="Nash W.E."/>
            <person name="Mardis E.R."/>
            <person name="Wilson R.K."/>
        </authorList>
    </citation>
    <scope>NUCLEOTIDE SEQUENCE [LARGE SCALE GENOMIC DNA]</scope>
    <source>
        <strain evidence="9 10">DSM 3989</strain>
    </source>
</reference>
<dbReference type="HOGENOM" id="CLU_026673_11_0_9"/>
<keyword evidence="6" id="KW-0472">Membrane</keyword>
<dbReference type="Proteomes" id="UP000004315">
    <property type="component" value="Unassembled WGS sequence"/>
</dbReference>
<evidence type="ECO:0000256" key="2">
    <source>
        <dbReference type="ARBA" id="ARBA00008072"/>
    </source>
</evidence>
<dbReference type="InterPro" id="IPR013154">
    <property type="entry name" value="ADH-like_N"/>
</dbReference>
<keyword evidence="5" id="KW-0560">Oxidoreductase</keyword>
<reference evidence="9 10" key="2">
    <citation type="submission" date="2008-11" db="EMBL/GenBank/DDBJ databases">
        <title>Draft genome sequence of Eubacterium biforme (DSM 3989).</title>
        <authorList>
            <person name="Sudarsanam P."/>
            <person name="Ley R."/>
            <person name="Guruge J."/>
            <person name="Turnbaugh P.J."/>
            <person name="Mahowald M."/>
            <person name="Liep D."/>
            <person name="Gordon J."/>
        </authorList>
    </citation>
    <scope>NUCLEOTIDE SEQUENCE [LARGE SCALE GENOMIC DNA]</scope>
    <source>
        <strain evidence="9 10">DSM 3989</strain>
    </source>
</reference>
<comment type="caution">
    <text evidence="9">The sequence shown here is derived from an EMBL/GenBank/DDBJ whole genome shotgun (WGS) entry which is preliminary data.</text>
</comment>
<evidence type="ECO:0000256" key="1">
    <source>
        <dbReference type="ARBA" id="ARBA00001947"/>
    </source>
</evidence>
<feature type="domain" description="Alcohol dehydrogenase-like N-terminal" evidence="8">
    <location>
        <begin position="24"/>
        <end position="113"/>
    </location>
</feature>
<evidence type="ECO:0000313" key="9">
    <source>
        <dbReference type="EMBL" id="EEC91114.1"/>
    </source>
</evidence>
<keyword evidence="4" id="KW-0862">Zinc</keyword>
<feature type="domain" description="Alcohol dehydrogenase-like C-terminal" evidence="7">
    <location>
        <begin position="163"/>
        <end position="297"/>
    </location>
</feature>
<keyword evidence="10" id="KW-1185">Reference proteome</keyword>